<evidence type="ECO:0000313" key="3">
    <source>
        <dbReference type="Proteomes" id="UP000673691"/>
    </source>
</evidence>
<organism evidence="2 3">
    <name type="scientific">Olpidium bornovanus</name>
    <dbReference type="NCBI Taxonomy" id="278681"/>
    <lineage>
        <taxon>Eukaryota</taxon>
        <taxon>Fungi</taxon>
        <taxon>Fungi incertae sedis</taxon>
        <taxon>Olpidiomycota</taxon>
        <taxon>Olpidiomycotina</taxon>
        <taxon>Olpidiomycetes</taxon>
        <taxon>Olpidiales</taxon>
        <taxon>Olpidiaceae</taxon>
        <taxon>Olpidium</taxon>
    </lineage>
</organism>
<name>A0A8H7ZTE9_9FUNG</name>
<dbReference type="PANTHER" id="PTHR13237">
    <property type="entry name" value="SOMETHING ABOUT SILENCING PROTEIN 10-RELATED"/>
    <property type="match status" value="1"/>
</dbReference>
<feature type="compositionally biased region" description="Basic and acidic residues" evidence="1">
    <location>
        <begin position="226"/>
        <end position="235"/>
    </location>
</feature>
<dbReference type="InterPro" id="IPR007146">
    <property type="entry name" value="Sas10/Utp3/C1D"/>
</dbReference>
<dbReference type="GO" id="GO:0032040">
    <property type="term" value="C:small-subunit processome"/>
    <property type="evidence" value="ECO:0007669"/>
    <property type="project" value="TreeGrafter"/>
</dbReference>
<feature type="region of interest" description="Disordered" evidence="1">
    <location>
        <begin position="344"/>
        <end position="376"/>
    </location>
</feature>
<dbReference type="PANTHER" id="PTHR13237:SF9">
    <property type="entry name" value="NEUROGUIDIN"/>
    <property type="match status" value="1"/>
</dbReference>
<dbReference type="Proteomes" id="UP000673691">
    <property type="component" value="Unassembled WGS sequence"/>
</dbReference>
<gene>
    <name evidence="2" type="ORF">BJ554DRAFT_846</name>
</gene>
<reference evidence="2 3" key="1">
    <citation type="journal article" name="Sci. Rep.">
        <title>Genome-scale phylogenetic analyses confirm Olpidium as the closest living zoosporic fungus to the non-flagellated, terrestrial fungi.</title>
        <authorList>
            <person name="Chang Y."/>
            <person name="Rochon D."/>
            <person name="Sekimoto S."/>
            <person name="Wang Y."/>
            <person name="Chovatia M."/>
            <person name="Sandor L."/>
            <person name="Salamov A."/>
            <person name="Grigoriev I.V."/>
            <person name="Stajich J.E."/>
            <person name="Spatafora J.W."/>
        </authorList>
    </citation>
    <scope>NUCLEOTIDE SEQUENCE [LARGE SCALE GENOMIC DNA]</scope>
    <source>
        <strain evidence="2">S191</strain>
    </source>
</reference>
<evidence type="ECO:0000313" key="2">
    <source>
        <dbReference type="EMBL" id="KAG5458852.1"/>
    </source>
</evidence>
<dbReference type="AlphaFoldDB" id="A0A8H7ZTE9"/>
<feature type="region of interest" description="Disordered" evidence="1">
    <location>
        <begin position="167"/>
        <end position="235"/>
    </location>
</feature>
<protein>
    <submittedName>
        <fullName evidence="2">Sas10/Utp3/C1D family-domain-containing protein</fullName>
    </submittedName>
</protein>
<proteinExistence type="predicted"/>
<dbReference type="OrthoDB" id="203440at2759"/>
<dbReference type="Pfam" id="PF04000">
    <property type="entry name" value="Sas10_Utp3"/>
    <property type="match status" value="1"/>
</dbReference>
<keyword evidence="3" id="KW-1185">Reference proteome</keyword>
<sequence length="376" mass="42040">MVEEKSGEKRPPEPQPLAELAALVEKDGPELGKLVRDLAKDARELSTHLGPTLAKAREGKFATARGLGFLEVKCHTLLQYIMHLVFLVYLKLDGQPLEDHPVVDRLVELRLVLEKPKPMESKFKSQVDKLLKLVMTAETEGEGAAALAKAGMDALQFKPNVHNFAAEEGMAPGDEGGLPNAKSSQPSYRHVSEKPQPSDGIYRPPKVAPVAFEEDTSRAERRKRQDARTAERAAKSRLVRDLAAEFDDAPEEEAADGVGALSGQYDPEVDAVRRRDAYEEDNLVRLTESKKDAKMRRRAGEKRLQDDFKNLNDFSSLASIRAMERQAEGSFDLLRRREKRRQASAIFESEEGSGGEGRAVPEKAHRKRRKKSNRKR</sequence>
<comment type="caution">
    <text evidence="2">The sequence shown here is derived from an EMBL/GenBank/DDBJ whole genome shotgun (WGS) entry which is preliminary data.</text>
</comment>
<accession>A0A8H7ZTE9</accession>
<evidence type="ECO:0000256" key="1">
    <source>
        <dbReference type="SAM" id="MobiDB-lite"/>
    </source>
</evidence>
<dbReference type="EMBL" id="JAEFCI010007804">
    <property type="protein sequence ID" value="KAG5458852.1"/>
    <property type="molecule type" value="Genomic_DNA"/>
</dbReference>
<feature type="compositionally biased region" description="Basic residues" evidence="1">
    <location>
        <begin position="364"/>
        <end position="376"/>
    </location>
</feature>
<dbReference type="GO" id="GO:0000462">
    <property type="term" value="P:maturation of SSU-rRNA from tricistronic rRNA transcript (SSU-rRNA, 5.8S rRNA, LSU-rRNA)"/>
    <property type="evidence" value="ECO:0007669"/>
    <property type="project" value="TreeGrafter"/>
</dbReference>